<dbReference type="PROSITE" id="PS00589">
    <property type="entry name" value="PTS_HPR_SER"/>
    <property type="match status" value="1"/>
</dbReference>
<comment type="caution">
    <text evidence="13">The sequence shown here is derived from an EMBL/GenBank/DDBJ whole genome shotgun (WGS) entry which is preliminary data.</text>
</comment>
<feature type="domain" description="PTS EIIA type-2" evidence="11">
    <location>
        <begin position="2"/>
        <end position="142"/>
    </location>
</feature>
<reference evidence="13 14" key="1">
    <citation type="submission" date="2017-11" db="EMBL/GenBank/DDBJ databases">
        <title>Reclassification of Bisgaard taxon 7 as Conservatibacter flavescens gen. nov., sp. nov.</title>
        <authorList>
            <person name="Christensen H."/>
        </authorList>
    </citation>
    <scope>NUCLEOTIDE SEQUENCE [LARGE SCALE GENOMIC DNA]</scope>
    <source>
        <strain evidence="13 14">7_4</strain>
    </source>
</reference>
<dbReference type="CDD" id="cd00367">
    <property type="entry name" value="PTS-HPr_like"/>
    <property type="match status" value="2"/>
</dbReference>
<evidence type="ECO:0000313" key="13">
    <source>
        <dbReference type="EMBL" id="PJG84303.1"/>
    </source>
</evidence>
<dbReference type="InterPro" id="IPR035895">
    <property type="entry name" value="HPr-like_sf"/>
</dbReference>
<gene>
    <name evidence="13" type="ORF">CVP05_11885</name>
</gene>
<dbReference type="PANTHER" id="PTHR30181:SF3">
    <property type="entry name" value="MULTIPHOSPHORYL TRANSFER PROTEIN"/>
    <property type="match status" value="1"/>
</dbReference>
<dbReference type="PANTHER" id="PTHR30181">
    <property type="entry name" value="MANNITOL PERMEASE IIC COMPONENT"/>
    <property type="match status" value="1"/>
</dbReference>
<keyword evidence="8" id="KW-0808">Transferase</keyword>
<accession>A0A2M8RZH9</accession>
<dbReference type="CDD" id="cd00211">
    <property type="entry name" value="PTS_IIA_fru"/>
    <property type="match status" value="1"/>
</dbReference>
<comment type="subcellular location">
    <subcellularLocation>
        <location evidence="2">Cytoplasm</location>
    </subcellularLocation>
</comment>
<keyword evidence="4" id="KW-0813">Transport</keyword>
<dbReference type="Gene3D" id="3.40.930.10">
    <property type="entry name" value="Mannitol-specific EII, Chain A"/>
    <property type="match status" value="1"/>
</dbReference>
<dbReference type="NCBIfam" id="NF010351">
    <property type="entry name" value="PRK13779.1"/>
    <property type="match status" value="1"/>
</dbReference>
<sequence>MFNLPENNIHLAAQADNKQQAIEQVAMALEQAGYVEAGYLAGMLAREQQTSTFLGNGIAIPHGTLDTRHMVKNTGVQVFQFPQGIEWGEGNVAYVVIGIAARSDEHLALLRQLTHVLGDEDTAAKLATLTDATQFRAILMGENTGFSLQADHLSLDINTTSLLALTAINADILQAQSAVNSEFVSEVISSAALPLCDGLWLTDSVNGNLKNAIAFSRAATPFNHHGKTIHGVLTIAAVNDELNDTLARLLDKDVQQTLLTGGNAQIIAALNGVEFTENTASNAETPATNTVIGTFTIRNEHGLHARPSAVLVNVVKQFESKITIENLNRESAPVSAKSLMKVVALGVVNGHRLRFVAEGDDALQAIQAIEKAIQDGLGEGVSSLPPAIADSIEEQAHVTTKTANPPPAVDTNSLSQNNDAIIGEFVIQNEHGLHARPSAVLVNEVKKYTASVTVQNLDRDTQPVSAKSLMKIVALGATKGHRLRFVATGEQAQQAIDGIGNAIAAGLGE</sequence>
<dbReference type="PRINTS" id="PR00107">
    <property type="entry name" value="PHOSPHOCPHPR"/>
</dbReference>
<evidence type="ECO:0000256" key="1">
    <source>
        <dbReference type="ARBA" id="ARBA00003136"/>
    </source>
</evidence>
<dbReference type="InterPro" id="IPR002178">
    <property type="entry name" value="PTS_EIIA_type-2_dom"/>
</dbReference>
<feature type="domain" description="HPr" evidence="12">
    <location>
        <begin position="290"/>
        <end position="380"/>
    </location>
</feature>
<dbReference type="GO" id="GO:0005886">
    <property type="term" value="C:plasma membrane"/>
    <property type="evidence" value="ECO:0007669"/>
    <property type="project" value="TreeGrafter"/>
</dbReference>
<keyword evidence="7" id="KW-0762">Sugar transport</keyword>
<dbReference type="PROSITE" id="PS51350">
    <property type="entry name" value="PTS_HPR_DOM"/>
    <property type="match status" value="2"/>
</dbReference>
<dbReference type="InterPro" id="IPR002114">
    <property type="entry name" value="PTS_HPr_Ser_P_site"/>
</dbReference>
<dbReference type="AlphaFoldDB" id="A0A2M8RZH9"/>
<dbReference type="FunFam" id="3.40.930.10:FF:000006">
    <property type="entry name" value="Fructose-specific PTS system IIA component"/>
    <property type="match status" value="1"/>
</dbReference>
<evidence type="ECO:0000259" key="11">
    <source>
        <dbReference type="PROSITE" id="PS51094"/>
    </source>
</evidence>
<evidence type="ECO:0000256" key="2">
    <source>
        <dbReference type="ARBA" id="ARBA00004496"/>
    </source>
</evidence>
<evidence type="ECO:0000256" key="3">
    <source>
        <dbReference type="ARBA" id="ARBA00015565"/>
    </source>
</evidence>
<dbReference type="NCBIfam" id="NF008319">
    <property type="entry name" value="PRK11109.1"/>
    <property type="match status" value="1"/>
</dbReference>
<dbReference type="EMBL" id="PHHA01000038">
    <property type="protein sequence ID" value="PJG84303.1"/>
    <property type="molecule type" value="Genomic_DNA"/>
</dbReference>
<keyword evidence="14" id="KW-1185">Reference proteome</keyword>
<dbReference type="PROSITE" id="PS00369">
    <property type="entry name" value="PTS_HPR_HIS"/>
    <property type="match status" value="2"/>
</dbReference>
<dbReference type="GO" id="GO:0009401">
    <property type="term" value="P:phosphoenolpyruvate-dependent sugar phosphotransferase system"/>
    <property type="evidence" value="ECO:0007669"/>
    <property type="project" value="UniProtKB-KW"/>
</dbReference>
<dbReference type="Proteomes" id="UP000229329">
    <property type="component" value="Unassembled WGS sequence"/>
</dbReference>
<dbReference type="Pfam" id="PF00359">
    <property type="entry name" value="PTS_EIIA_2"/>
    <property type="match status" value="1"/>
</dbReference>
<dbReference type="PROSITE" id="PS00372">
    <property type="entry name" value="PTS_EIIA_TYPE_2_HIS"/>
    <property type="match status" value="1"/>
</dbReference>
<keyword evidence="5" id="KW-0963">Cytoplasm</keyword>
<evidence type="ECO:0000256" key="6">
    <source>
        <dbReference type="ARBA" id="ARBA00022553"/>
    </source>
</evidence>
<evidence type="ECO:0000313" key="14">
    <source>
        <dbReference type="Proteomes" id="UP000229329"/>
    </source>
</evidence>
<dbReference type="PIRSF" id="PIRSF000690">
    <property type="entry name" value="Fruc_PTS_diPryltransf"/>
    <property type="match status" value="1"/>
</dbReference>
<evidence type="ECO:0000256" key="10">
    <source>
        <dbReference type="ARBA" id="ARBA00022777"/>
    </source>
</evidence>
<comment type="function">
    <text evidence="1">The phosphoenolpyruvate-dependent sugar phosphotransferase system (sugar PTS), a major carbohydrate active transport system, catalyzes the phosphorylation of incoming sugar substrates concomitantly with their translocation across the cell membrane. The enzyme II FruAB PTS system is involved in fructose transport.</text>
</comment>
<dbReference type="GO" id="GO:0090563">
    <property type="term" value="F:protein-phosphocysteine-sugar phosphotransferase activity"/>
    <property type="evidence" value="ECO:0007669"/>
    <property type="project" value="TreeGrafter"/>
</dbReference>
<dbReference type="GO" id="GO:0005737">
    <property type="term" value="C:cytoplasm"/>
    <property type="evidence" value="ECO:0007669"/>
    <property type="project" value="UniProtKB-SubCell"/>
</dbReference>
<dbReference type="OrthoDB" id="1640042at2"/>
<evidence type="ECO:0000256" key="4">
    <source>
        <dbReference type="ARBA" id="ARBA00022448"/>
    </source>
</evidence>
<proteinExistence type="predicted"/>
<dbReference type="SUPFAM" id="SSF55594">
    <property type="entry name" value="HPr-like"/>
    <property type="match status" value="2"/>
</dbReference>
<keyword evidence="6" id="KW-0597">Phosphoprotein</keyword>
<evidence type="ECO:0000256" key="9">
    <source>
        <dbReference type="ARBA" id="ARBA00022683"/>
    </source>
</evidence>
<dbReference type="InterPro" id="IPR016258">
    <property type="entry name" value="FruB"/>
</dbReference>
<evidence type="ECO:0000256" key="8">
    <source>
        <dbReference type="ARBA" id="ARBA00022679"/>
    </source>
</evidence>
<evidence type="ECO:0000256" key="7">
    <source>
        <dbReference type="ARBA" id="ARBA00022597"/>
    </source>
</evidence>
<keyword evidence="10" id="KW-0418">Kinase</keyword>
<dbReference type="InterPro" id="IPR050893">
    <property type="entry name" value="Sugar_PTS"/>
</dbReference>
<protein>
    <recommendedName>
        <fullName evidence="3">Multiphosphoryl transfer protein</fullName>
    </recommendedName>
</protein>
<dbReference type="PROSITE" id="PS51094">
    <property type="entry name" value="PTS_EIIA_TYPE_2"/>
    <property type="match status" value="1"/>
</dbReference>
<evidence type="ECO:0000259" key="12">
    <source>
        <dbReference type="PROSITE" id="PS51350"/>
    </source>
</evidence>
<dbReference type="NCBIfam" id="TIGR01003">
    <property type="entry name" value="PTS_HPr_family"/>
    <property type="match status" value="2"/>
</dbReference>
<dbReference type="InterPro" id="IPR001020">
    <property type="entry name" value="PTS_HPr_His_P_site"/>
</dbReference>
<keyword evidence="9" id="KW-0598">Phosphotransferase system</keyword>
<dbReference type="Gene3D" id="3.30.1340.10">
    <property type="entry name" value="HPr-like"/>
    <property type="match status" value="2"/>
</dbReference>
<organism evidence="13 14">
    <name type="scientific">Conservatibacter flavescens</name>
    <dbReference type="NCBI Taxonomy" id="28161"/>
    <lineage>
        <taxon>Bacteria</taxon>
        <taxon>Pseudomonadati</taxon>
        <taxon>Pseudomonadota</taxon>
        <taxon>Gammaproteobacteria</taxon>
        <taxon>Pasteurellales</taxon>
        <taxon>Pasteurellaceae</taxon>
        <taxon>Conservatibacter</taxon>
    </lineage>
</organism>
<dbReference type="RefSeq" id="WP_100289778.1">
    <property type="nucleotide sequence ID" value="NZ_PHHA01000038.1"/>
</dbReference>
<dbReference type="SUPFAM" id="SSF55804">
    <property type="entry name" value="Phoshotransferase/anion transport protein"/>
    <property type="match status" value="2"/>
</dbReference>
<dbReference type="GO" id="GO:0016301">
    <property type="term" value="F:kinase activity"/>
    <property type="evidence" value="ECO:0007669"/>
    <property type="project" value="UniProtKB-KW"/>
</dbReference>
<evidence type="ECO:0000256" key="5">
    <source>
        <dbReference type="ARBA" id="ARBA00022490"/>
    </source>
</evidence>
<feature type="domain" description="HPr" evidence="12">
    <location>
        <begin position="420"/>
        <end position="509"/>
    </location>
</feature>
<dbReference type="Pfam" id="PF00381">
    <property type="entry name" value="PTS-HPr"/>
    <property type="match status" value="2"/>
</dbReference>
<dbReference type="InterPro" id="IPR016152">
    <property type="entry name" value="PTrfase/Anion_transptr"/>
</dbReference>
<name>A0A2M8RZH9_9PAST</name>
<dbReference type="InterPro" id="IPR000032">
    <property type="entry name" value="HPr-like"/>
</dbReference>